<evidence type="ECO:0000313" key="1">
    <source>
        <dbReference type="EMBL" id="MBD2276850.1"/>
    </source>
</evidence>
<comment type="caution">
    <text evidence="1">The sequence shown here is derived from an EMBL/GenBank/DDBJ whole genome shotgun (WGS) entry which is preliminary data.</text>
</comment>
<dbReference type="EMBL" id="JACJQT010000001">
    <property type="protein sequence ID" value="MBD2276850.1"/>
    <property type="molecule type" value="Genomic_DNA"/>
</dbReference>
<accession>A0ABR8BS08</accession>
<dbReference type="Pfam" id="PF01724">
    <property type="entry name" value="DUF29"/>
    <property type="match status" value="1"/>
</dbReference>
<dbReference type="Gene3D" id="1.20.1220.20">
    <property type="entry name" value="Uncharcterised protein PF01724"/>
    <property type="match status" value="1"/>
</dbReference>
<dbReference type="RefSeq" id="WP_190381971.1">
    <property type="nucleotide sequence ID" value="NZ_JACJQT010000001.1"/>
</dbReference>
<organism evidence="1 2">
    <name type="scientific">Aphanizomenon flos-aquae FACHB-1040</name>
    <dbReference type="NCBI Taxonomy" id="2692887"/>
    <lineage>
        <taxon>Bacteria</taxon>
        <taxon>Bacillati</taxon>
        <taxon>Cyanobacteriota</taxon>
        <taxon>Cyanophyceae</taxon>
        <taxon>Nostocales</taxon>
        <taxon>Aphanizomenonaceae</taxon>
        <taxon>Aphanizomenon</taxon>
    </lineage>
</organism>
<protein>
    <submittedName>
        <fullName evidence="1">DUF29 domain-containing protein</fullName>
    </submittedName>
</protein>
<name>A0ABR8BS08_APHFL</name>
<sequence length="153" mass="18492">MTEIQLAKTGLYNRDQYLWLEETILKLKARDFHGLDVEHLIEEMEILASRDRAEVESRLIVLWVHLLKRIYVNSEYDNRGWEVIIREQRRQLRILLKQSPSLKRYFTAVLDQAWQEALMEVREDYPSFQFPDVWEFSLNVDALLSEKFWDFVG</sequence>
<gene>
    <name evidence="1" type="ORF">H6F99_00505</name>
</gene>
<reference evidence="1 2" key="1">
    <citation type="journal article" date="2020" name="ISME J.">
        <title>Comparative genomics reveals insights into cyanobacterial evolution and habitat adaptation.</title>
        <authorList>
            <person name="Chen M.Y."/>
            <person name="Teng W.K."/>
            <person name="Zhao L."/>
            <person name="Hu C.X."/>
            <person name="Zhou Y.K."/>
            <person name="Han B.P."/>
            <person name="Song L.R."/>
            <person name="Shu W.S."/>
        </authorList>
    </citation>
    <scope>NUCLEOTIDE SEQUENCE [LARGE SCALE GENOMIC DNA]</scope>
    <source>
        <strain evidence="1 2">FACHB-1040</strain>
    </source>
</reference>
<dbReference type="PANTHER" id="PTHR34235">
    <property type="entry name" value="SLR1203 PROTEIN-RELATED"/>
    <property type="match status" value="1"/>
</dbReference>
<proteinExistence type="predicted"/>
<dbReference type="Proteomes" id="UP000606721">
    <property type="component" value="Unassembled WGS sequence"/>
</dbReference>
<dbReference type="InterPro" id="IPR002636">
    <property type="entry name" value="DUF29"/>
</dbReference>
<dbReference type="PANTHER" id="PTHR34235:SF4">
    <property type="entry name" value="SLR0291 PROTEIN"/>
    <property type="match status" value="1"/>
</dbReference>
<keyword evidence="2" id="KW-1185">Reference proteome</keyword>
<evidence type="ECO:0000313" key="2">
    <source>
        <dbReference type="Proteomes" id="UP000606721"/>
    </source>
</evidence>